<proteinExistence type="predicted"/>
<protein>
    <submittedName>
        <fullName evidence="1">Uncharacterized protein</fullName>
    </submittedName>
</protein>
<feature type="non-terminal residue" evidence="1">
    <location>
        <position position="37"/>
    </location>
</feature>
<name>X1HJG7_9ZZZZ</name>
<evidence type="ECO:0000313" key="1">
    <source>
        <dbReference type="EMBL" id="GAH69627.1"/>
    </source>
</evidence>
<reference evidence="1" key="1">
    <citation type="journal article" date="2014" name="Front. Microbiol.">
        <title>High frequency of phylogenetically diverse reductive dehalogenase-homologous genes in deep subseafloor sedimentary metagenomes.</title>
        <authorList>
            <person name="Kawai M."/>
            <person name="Futagami T."/>
            <person name="Toyoda A."/>
            <person name="Takaki Y."/>
            <person name="Nishi S."/>
            <person name="Hori S."/>
            <person name="Arai W."/>
            <person name="Tsubouchi T."/>
            <person name="Morono Y."/>
            <person name="Uchiyama I."/>
            <person name="Ito T."/>
            <person name="Fujiyama A."/>
            <person name="Inagaki F."/>
            <person name="Takami H."/>
        </authorList>
    </citation>
    <scope>NUCLEOTIDE SEQUENCE</scope>
    <source>
        <strain evidence="1">Expedition CK06-06</strain>
    </source>
</reference>
<dbReference type="EMBL" id="BARU01029675">
    <property type="protein sequence ID" value="GAH69627.1"/>
    <property type="molecule type" value="Genomic_DNA"/>
</dbReference>
<gene>
    <name evidence="1" type="ORF">S03H2_47167</name>
</gene>
<accession>X1HJG7</accession>
<sequence length="37" mass="3827">MGFRNGRKVKITVSDTDTLIQSGAIPIGDPGGILVEA</sequence>
<comment type="caution">
    <text evidence="1">The sequence shown here is derived from an EMBL/GenBank/DDBJ whole genome shotgun (WGS) entry which is preliminary data.</text>
</comment>
<organism evidence="1">
    <name type="scientific">marine sediment metagenome</name>
    <dbReference type="NCBI Taxonomy" id="412755"/>
    <lineage>
        <taxon>unclassified sequences</taxon>
        <taxon>metagenomes</taxon>
        <taxon>ecological metagenomes</taxon>
    </lineage>
</organism>
<dbReference type="AlphaFoldDB" id="X1HJG7"/>